<reference evidence="1 2" key="1">
    <citation type="submission" date="2024-05" db="EMBL/GenBank/DDBJ databases">
        <title>Genome sequencing and assembly of Indian major carp, Cirrhinus mrigala (Hamilton, 1822).</title>
        <authorList>
            <person name="Mohindra V."/>
            <person name="Chowdhury L.M."/>
            <person name="Lal K."/>
            <person name="Jena J.K."/>
        </authorList>
    </citation>
    <scope>NUCLEOTIDE SEQUENCE [LARGE SCALE GENOMIC DNA]</scope>
    <source>
        <strain evidence="1">CM1030</strain>
        <tissue evidence="1">Blood</tissue>
    </source>
</reference>
<feature type="non-terminal residue" evidence="1">
    <location>
        <position position="1"/>
    </location>
</feature>
<feature type="non-terminal residue" evidence="1">
    <location>
        <position position="71"/>
    </location>
</feature>
<gene>
    <name evidence="1" type="ORF">M9458_028766</name>
</gene>
<dbReference type="Gene3D" id="2.60.40.420">
    <property type="entry name" value="Cupredoxins - blue copper proteins"/>
    <property type="match status" value="1"/>
</dbReference>
<name>A0ABD0PSP6_CIRMR</name>
<dbReference type="Proteomes" id="UP001529510">
    <property type="component" value="Unassembled WGS sequence"/>
</dbReference>
<evidence type="ECO:0008006" key="3">
    <source>
        <dbReference type="Google" id="ProtNLM"/>
    </source>
</evidence>
<protein>
    <recommendedName>
        <fullName evidence="3">Coagulation factor VIII</fullName>
    </recommendedName>
</protein>
<keyword evidence="2" id="KW-1185">Reference proteome</keyword>
<evidence type="ECO:0000313" key="2">
    <source>
        <dbReference type="Proteomes" id="UP001529510"/>
    </source>
</evidence>
<proteinExistence type="predicted"/>
<comment type="caution">
    <text evidence="1">The sequence shown here is derived from an EMBL/GenBank/DDBJ whole genome shotgun (WGS) entry which is preliminary data.</text>
</comment>
<organism evidence="1 2">
    <name type="scientific">Cirrhinus mrigala</name>
    <name type="common">Mrigala</name>
    <dbReference type="NCBI Taxonomy" id="683832"/>
    <lineage>
        <taxon>Eukaryota</taxon>
        <taxon>Metazoa</taxon>
        <taxon>Chordata</taxon>
        <taxon>Craniata</taxon>
        <taxon>Vertebrata</taxon>
        <taxon>Euteleostomi</taxon>
        <taxon>Actinopterygii</taxon>
        <taxon>Neopterygii</taxon>
        <taxon>Teleostei</taxon>
        <taxon>Ostariophysi</taxon>
        <taxon>Cypriniformes</taxon>
        <taxon>Cyprinidae</taxon>
        <taxon>Labeoninae</taxon>
        <taxon>Labeonini</taxon>
        <taxon>Cirrhinus</taxon>
    </lineage>
</organism>
<dbReference type="AlphaFoldDB" id="A0ABD0PSP6"/>
<accession>A0ABD0PSP6</accession>
<dbReference type="EMBL" id="JAMKFB020000014">
    <property type="protein sequence ID" value="KAL0176436.1"/>
    <property type="molecule type" value="Genomic_DNA"/>
</dbReference>
<dbReference type="InterPro" id="IPR008972">
    <property type="entry name" value="Cupredoxin"/>
</dbReference>
<dbReference type="SUPFAM" id="SSF49503">
    <property type="entry name" value="Cupredoxins"/>
    <property type="match status" value="1"/>
</dbReference>
<evidence type="ECO:0000313" key="1">
    <source>
        <dbReference type="EMBL" id="KAL0176436.1"/>
    </source>
</evidence>
<sequence>DINSGLIGPVMICRPGTLRPRVLLQPDVTNFFLLFTTFDETKSWYLDYNIKKFCTPPCQTKIDDPWFEMSN</sequence>